<evidence type="ECO:0000313" key="3">
    <source>
        <dbReference type="Proteomes" id="UP000010087"/>
    </source>
</evidence>
<proteinExistence type="predicted"/>
<dbReference type="KEGG" id="bpz:BP1026B_I2832"/>
<dbReference type="EMBL" id="CP002833">
    <property type="protein sequence ID" value="AFI67419.1"/>
    <property type="molecule type" value="Genomic_DNA"/>
</dbReference>
<gene>
    <name evidence="2" type="ordered locus">BP1026B_I2832</name>
</gene>
<feature type="compositionally biased region" description="Polar residues" evidence="1">
    <location>
        <begin position="1"/>
        <end position="18"/>
    </location>
</feature>
<sequence length="32" mass="3707">MTTVLSRAQMSGRVTQQGKAWGEKPLSRPWRY</sequence>
<evidence type="ECO:0000313" key="2">
    <source>
        <dbReference type="EMBL" id="AFI67419.1"/>
    </source>
</evidence>
<feature type="region of interest" description="Disordered" evidence="1">
    <location>
        <begin position="1"/>
        <end position="32"/>
    </location>
</feature>
<evidence type="ECO:0000256" key="1">
    <source>
        <dbReference type="SAM" id="MobiDB-lite"/>
    </source>
</evidence>
<name>A0A0H3HM79_BURP2</name>
<dbReference type="AlphaFoldDB" id="A0A0H3HM79"/>
<organism evidence="2 3">
    <name type="scientific">Burkholderia pseudomallei (strain 1026b)</name>
    <dbReference type="NCBI Taxonomy" id="884204"/>
    <lineage>
        <taxon>Bacteria</taxon>
        <taxon>Pseudomonadati</taxon>
        <taxon>Pseudomonadota</taxon>
        <taxon>Betaproteobacteria</taxon>
        <taxon>Burkholderiales</taxon>
        <taxon>Burkholderiaceae</taxon>
        <taxon>Burkholderia</taxon>
        <taxon>pseudomallei group</taxon>
    </lineage>
</organism>
<accession>A0A0H3HM79</accession>
<reference evidence="2 3" key="1">
    <citation type="journal article" date="2012" name="PLoS ONE">
        <title>Evolution of Burkholderia pseudomallei in recurrent melioidosis.</title>
        <authorList>
            <person name="Hayden H.S."/>
            <person name="Lim R."/>
            <person name="Brittnacher M.J."/>
            <person name="Sims E.H."/>
            <person name="Ramage E.R."/>
            <person name="Fong C."/>
            <person name="Wu Z."/>
            <person name="Crist E."/>
            <person name="Chang J."/>
            <person name="Zhou Y."/>
            <person name="Radey M."/>
            <person name="Rohmer L."/>
            <person name="Haugen E."/>
            <person name="Gillett W."/>
            <person name="Wuthiekanun V."/>
            <person name="Peacock S.J."/>
            <person name="Kaul R."/>
            <person name="Miller S.I."/>
            <person name="Manoil C."/>
            <person name="Jacobs M.A."/>
        </authorList>
    </citation>
    <scope>NUCLEOTIDE SEQUENCE [LARGE SCALE GENOMIC DNA]</scope>
    <source>
        <strain evidence="2 3">1026b</strain>
    </source>
</reference>
<protein>
    <submittedName>
        <fullName evidence="2">Uncharacterized protein</fullName>
    </submittedName>
</protein>
<dbReference type="Proteomes" id="UP000010087">
    <property type="component" value="Chromosome 1"/>
</dbReference>